<dbReference type="InterPro" id="IPR050128">
    <property type="entry name" value="Sulfate_adenylyltrnsfr_sub2"/>
</dbReference>
<dbReference type="InterPro" id="IPR014729">
    <property type="entry name" value="Rossmann-like_a/b/a_fold"/>
</dbReference>
<dbReference type="InterPro" id="IPR017598">
    <property type="entry name" value="SulphurTrfase_DndC"/>
</dbReference>
<gene>
    <name evidence="2" type="primary">dndC</name>
    <name evidence="2" type="ORF">RM532_07900</name>
</gene>
<name>A0ABU3C0J2_9GAMM</name>
<dbReference type="PANTHER" id="PTHR43196:SF2">
    <property type="entry name" value="PHOSPHOADENOSINE PHOSPHOSULFATE REDUCTASE"/>
    <property type="match status" value="1"/>
</dbReference>
<dbReference type="EMBL" id="JAVRIB010000007">
    <property type="protein sequence ID" value="MDT0634881.1"/>
    <property type="molecule type" value="Genomic_DNA"/>
</dbReference>
<evidence type="ECO:0000313" key="3">
    <source>
        <dbReference type="Proteomes" id="UP001251857"/>
    </source>
</evidence>
<dbReference type="Gene3D" id="3.40.50.620">
    <property type="entry name" value="HUPs"/>
    <property type="match status" value="1"/>
</dbReference>
<proteinExistence type="predicted"/>
<dbReference type="InterPro" id="IPR002500">
    <property type="entry name" value="PAPS_reduct_dom"/>
</dbReference>
<dbReference type="Pfam" id="PF01507">
    <property type="entry name" value="PAPS_reduct"/>
    <property type="match status" value="1"/>
</dbReference>
<keyword evidence="3" id="KW-1185">Reference proteome</keyword>
<accession>A0ABU3C0J2</accession>
<dbReference type="Proteomes" id="UP001251857">
    <property type="component" value="Unassembled WGS sequence"/>
</dbReference>
<dbReference type="NCBIfam" id="NF005316">
    <property type="entry name" value="PRK06850.1"/>
    <property type="match status" value="1"/>
</dbReference>
<protein>
    <submittedName>
        <fullName evidence="2">DNA phosphorothioation system sulfurtransferase DndC</fullName>
    </submittedName>
</protein>
<dbReference type="Pfam" id="PF20306">
    <property type="entry name" value="Sp-DndD"/>
    <property type="match status" value="1"/>
</dbReference>
<comment type="caution">
    <text evidence="2">The sequence shown here is derived from an EMBL/GenBank/DDBJ whole genome shotgun (WGS) entry which is preliminary data.</text>
</comment>
<evidence type="ECO:0000313" key="2">
    <source>
        <dbReference type="EMBL" id="MDT0634881.1"/>
    </source>
</evidence>
<dbReference type="RefSeq" id="WP_311652703.1">
    <property type="nucleotide sequence ID" value="NZ_JAVRIB010000007.1"/>
</dbReference>
<dbReference type="PANTHER" id="PTHR43196">
    <property type="entry name" value="SULFATE ADENYLYLTRANSFERASE SUBUNIT 2"/>
    <property type="match status" value="1"/>
</dbReference>
<dbReference type="NCBIfam" id="TIGR03183">
    <property type="entry name" value="DNA_S_dndC"/>
    <property type="match status" value="1"/>
</dbReference>
<organism evidence="2 3">
    <name type="scientific">Spectribacter hydrogenoxidans</name>
    <dbReference type="NCBI Taxonomy" id="3075608"/>
    <lineage>
        <taxon>Bacteria</taxon>
        <taxon>Pseudomonadati</taxon>
        <taxon>Pseudomonadota</taxon>
        <taxon>Gammaproteobacteria</taxon>
        <taxon>Salinisphaerales</taxon>
        <taxon>Salinisphaeraceae</taxon>
        <taxon>Spectribacter</taxon>
    </lineage>
</organism>
<dbReference type="SUPFAM" id="SSF52402">
    <property type="entry name" value="Adenine nucleotide alpha hydrolases-like"/>
    <property type="match status" value="1"/>
</dbReference>
<dbReference type="InterPro" id="IPR046882">
    <property type="entry name" value="Sp-DndD"/>
</dbReference>
<sequence>MPEAASQARRSIFAEAGVSKTLEALKQDIAGLYQEDNIPWVIGYSGGKDSTSVVQLVWLAVSELPAEQRTKPVYVITTDTLVENPVVASWVNHSLKRMEEVARSESMPFHPNLLRPDLKNTFWVNLIGKGYPAPRPKFRWCTERLKIKPSNRFIQDTVSEHGEVVLLLGARRAESAARAGAMNRAERASRDQFTYHQDLPNTLVHMPIGDWSNDDVWTFLMRVKNPWGVSNKDLMSMYRGATEDNECPVVVDTSTPSCGNSRFGCWTCTLVDKDKSMGAMIQNDHEKEWMMPLLDIRNELDFRGEEARQRDLERRDFRRMGGHLQYYRDQDGEAQLIPGPYTQEAREHWLSRVLAAQRKIRDDEQAPDYVQELELISLEELEEIRRIWITEKHEVEDLVPRIYIEEMGEPYPGAERPVVDLFEGELLELLKEACDGNRVRYETARNLLAIERRYQYMGARRGLFKELEKALRNGCFETKKEALEFKRREAEIEGDTAGACAGRQVGVEGESAYVVERSEAGQEQRNAVN</sequence>
<reference evidence="2 3" key="1">
    <citation type="submission" date="2023-09" db="EMBL/GenBank/DDBJ databases">
        <authorList>
            <person name="Rey-Velasco X."/>
        </authorList>
    </citation>
    <scope>NUCLEOTIDE SEQUENCE [LARGE SCALE GENOMIC DNA]</scope>
    <source>
        <strain evidence="2 3">W335</strain>
    </source>
</reference>
<evidence type="ECO:0000259" key="1">
    <source>
        <dbReference type="Pfam" id="PF01507"/>
    </source>
</evidence>
<feature type="domain" description="Phosphoadenosine phosphosulphate reductase" evidence="1">
    <location>
        <begin position="41"/>
        <end position="224"/>
    </location>
</feature>